<organism evidence="2 3">
    <name type="scientific">Engystomops pustulosus</name>
    <name type="common">Tungara frog</name>
    <name type="synonym">Physalaemus pustulosus</name>
    <dbReference type="NCBI Taxonomy" id="76066"/>
    <lineage>
        <taxon>Eukaryota</taxon>
        <taxon>Metazoa</taxon>
        <taxon>Chordata</taxon>
        <taxon>Craniata</taxon>
        <taxon>Vertebrata</taxon>
        <taxon>Euteleostomi</taxon>
        <taxon>Amphibia</taxon>
        <taxon>Batrachia</taxon>
        <taxon>Anura</taxon>
        <taxon>Neobatrachia</taxon>
        <taxon>Hyloidea</taxon>
        <taxon>Leptodactylidae</taxon>
        <taxon>Leiuperinae</taxon>
        <taxon>Engystomops</taxon>
    </lineage>
</organism>
<evidence type="ECO:0000256" key="1">
    <source>
        <dbReference type="SAM" id="SignalP"/>
    </source>
</evidence>
<feature type="signal peptide" evidence="1">
    <location>
        <begin position="1"/>
        <end position="34"/>
    </location>
</feature>
<protein>
    <recommendedName>
        <fullName evidence="4">Secreted protein</fullName>
    </recommendedName>
</protein>
<name>A0AAV6YTY9_ENGPU</name>
<evidence type="ECO:0000313" key="3">
    <source>
        <dbReference type="Proteomes" id="UP000824782"/>
    </source>
</evidence>
<evidence type="ECO:0000313" key="2">
    <source>
        <dbReference type="EMBL" id="KAG8540161.1"/>
    </source>
</evidence>
<reference evidence="2" key="1">
    <citation type="thesis" date="2020" institute="ProQuest LLC" country="789 East Eisenhower Parkway, Ann Arbor, MI, USA">
        <title>Comparative Genomics and Chromosome Evolution.</title>
        <authorList>
            <person name="Mudd A.B."/>
        </authorList>
    </citation>
    <scope>NUCLEOTIDE SEQUENCE</scope>
    <source>
        <strain evidence="2">237g6f4</strain>
        <tissue evidence="2">Blood</tissue>
    </source>
</reference>
<evidence type="ECO:0008006" key="4">
    <source>
        <dbReference type="Google" id="ProtNLM"/>
    </source>
</evidence>
<accession>A0AAV6YTY9</accession>
<dbReference type="EMBL" id="WNYA01011369">
    <property type="protein sequence ID" value="KAG8540161.1"/>
    <property type="molecule type" value="Genomic_DNA"/>
</dbReference>
<gene>
    <name evidence="2" type="ORF">GDO81_019772</name>
</gene>
<dbReference type="AlphaFoldDB" id="A0AAV6YTY9"/>
<keyword evidence="3" id="KW-1185">Reference proteome</keyword>
<feature type="chain" id="PRO_5043518382" description="Secreted protein" evidence="1">
    <location>
        <begin position="35"/>
        <end position="81"/>
    </location>
</feature>
<keyword evidence="1" id="KW-0732">Signal</keyword>
<proteinExistence type="predicted"/>
<comment type="caution">
    <text evidence="2">The sequence shown here is derived from an EMBL/GenBank/DDBJ whole genome shotgun (WGS) entry which is preliminary data.</text>
</comment>
<sequence>MVEEQVFQLCVKFCLPSVFLLCLCFLNGDPGVNQDELRVLKKLKGRKKTVANDCHSLCFLLNICGPTLSVAMEHLYFMNWI</sequence>
<dbReference type="Proteomes" id="UP000824782">
    <property type="component" value="Unassembled WGS sequence"/>
</dbReference>